<dbReference type="Gene3D" id="3.90.550.10">
    <property type="entry name" value="Spore Coat Polysaccharide Biosynthesis Protein SpsA, Chain A"/>
    <property type="match status" value="1"/>
</dbReference>
<evidence type="ECO:0000256" key="5">
    <source>
        <dbReference type="ARBA" id="ARBA00022692"/>
    </source>
</evidence>
<comment type="caution">
    <text evidence="17">The sequence shown here is derived from an EMBL/GenBank/DDBJ whole genome shotgun (WGS) entry which is preliminary data.</text>
</comment>
<feature type="domain" description="Ricin B lectin" evidence="16">
    <location>
        <begin position="921"/>
        <end position="1048"/>
    </location>
</feature>
<keyword evidence="8" id="KW-0735">Signal-anchor</keyword>
<feature type="transmembrane region" description="Helical" evidence="15">
    <location>
        <begin position="91"/>
        <end position="117"/>
    </location>
</feature>
<keyword evidence="13" id="KW-0325">Glycoprotein</keyword>
<keyword evidence="11 15" id="KW-0472">Membrane</keyword>
<dbReference type="GO" id="GO:0006493">
    <property type="term" value="P:protein O-linked glycosylation"/>
    <property type="evidence" value="ECO:0007669"/>
    <property type="project" value="TreeGrafter"/>
</dbReference>
<evidence type="ECO:0000256" key="14">
    <source>
        <dbReference type="ARBA" id="ARBA00023211"/>
    </source>
</evidence>
<dbReference type="SUPFAM" id="SSF81321">
    <property type="entry name" value="Family A G protein-coupled receptor-like"/>
    <property type="match status" value="1"/>
</dbReference>
<keyword evidence="12" id="KW-1015">Disulfide bond</keyword>
<feature type="transmembrane region" description="Helical" evidence="15">
    <location>
        <begin position="186"/>
        <end position="203"/>
    </location>
</feature>
<dbReference type="PANTHER" id="PTHR11675:SF134">
    <property type="entry name" value="N-ACETYLGALACTOSAMINYLTRANSFERASE 4-RELATED"/>
    <property type="match status" value="1"/>
</dbReference>
<dbReference type="SMART" id="SM00458">
    <property type="entry name" value="RICIN"/>
    <property type="match status" value="1"/>
</dbReference>
<comment type="cofactor">
    <cofactor evidence="1">
        <name>Mn(2+)</name>
        <dbReference type="ChEBI" id="CHEBI:29035"/>
    </cofactor>
</comment>
<comment type="similarity">
    <text evidence="4">Belongs to the glycosyltransferase 2 family. GalNAc-T subfamily.</text>
</comment>
<dbReference type="InterPro" id="IPR035992">
    <property type="entry name" value="Ricin_B-like_lectins"/>
</dbReference>
<dbReference type="InterPro" id="IPR000772">
    <property type="entry name" value="Ricin_B_lectin"/>
</dbReference>
<dbReference type="InterPro" id="IPR001173">
    <property type="entry name" value="Glyco_trans_2-like"/>
</dbReference>
<dbReference type="CDD" id="cd00637">
    <property type="entry name" value="7tm_classA_rhodopsin-like"/>
    <property type="match status" value="1"/>
</dbReference>
<dbReference type="InterPro" id="IPR045885">
    <property type="entry name" value="GalNAc-T"/>
</dbReference>
<sequence length="1065" mass="121950">MESNATFVFGSELQGRGSATSTDIWIGATILVTSFLATFLGIANLIIIKKMTLFHNAFGYFWASRTVGEVGSNLVHMIYSGPVTILQPTNIPIFVGFSAFSINYWFGCAACVMHQFIALNRFVAVCFPLSYNKVFRLYYCKLAIVACWAECLAVVAAYYIFPCNLVGYGPTYYDFIFVKCDPDMSSIQNVTMIIALALIVVVNNSQSTPIALTATAVNSFILTTLNNSLALVIFNPEVREKLSLRFFVSLSKSFGILAVFLVSSVVSQDWVFPDQKCGPHEVHYPDDMSACASSCEDPWTSPFCTRDQLEEGCYCKYPWVRHDGECILPNECPRKKNTTSSASKCGPREVYFPDEDPNVCDTSCTNPHSDVCLRIGVTPGCYCKEPFVSHNGKCIELNECPKKKETAAPKCGPREVYYPDDLSACFTSCKQPWFGRSCFRMELNDGCYCKYPFVRHNDKCIYQTCSVKMIISRHIPKRVVWFAKYFAFLLFCYFCIAYLSQKPSRSSFSLYDGIDPFILYRNLPKKDWHDYGEMEKDDKRTGPGEHGAPVAIPTDPDTKKLQNELYKVNGYDAFASDMIALNRSVKDIRHKDCMNIDYITKLPSVTVIFPFHDEHNSTLIRSVYSVINRSPPGVVRQVILVDDASTKEFLKEPLSDFFRKSGLGHIVKIVRTEKREGLIRARQIGATHANSDIMVFLDAHSEANYNWLPPLIEPIAFNYKTLVCPLVDVIDCNTFEYRGQDEGARGSFDWEFNYKRLPLTDEDRKNPTKPFRSPVMAGGYFAISRKWFWELGGYDEGLDIWGGEQYELSFKLWMCGGEMVDAPCSRVGHIYRCKYIPFPNPGIGDFVSRNYKRVAEVWMDEYKEYLYKRRPAVRKIEIGNLNRQKAIRERLQCKSFDWFMKEIAFDQEKYYPAVEPPDEANGAIRNMAAKKCIDTQFKGNNQRFILRTCSGEKPSIGGEQNMRLSFWQDIRPARRSLCFDVPSNKEQAPVVLFRCHGRKGNQEFRYRPSTKQIFHPLTKKCLDCDPDRGEIFMNPCSHSKLSQMWEWSNVNEKVIRERHRNERDL</sequence>
<dbReference type="InterPro" id="IPR029044">
    <property type="entry name" value="Nucleotide-diphossugar_trans"/>
</dbReference>
<feature type="transmembrane region" description="Helical" evidence="15">
    <location>
        <begin position="246"/>
        <end position="266"/>
    </location>
</feature>
<dbReference type="Gene3D" id="1.20.1070.10">
    <property type="entry name" value="Rhodopsin 7-helix transmembrane proteins"/>
    <property type="match status" value="1"/>
</dbReference>
<dbReference type="GO" id="GO:0000139">
    <property type="term" value="C:Golgi membrane"/>
    <property type="evidence" value="ECO:0007669"/>
    <property type="project" value="UniProtKB-SubCell"/>
</dbReference>
<feature type="transmembrane region" description="Helical" evidence="15">
    <location>
        <begin position="479"/>
        <end position="499"/>
    </location>
</feature>
<dbReference type="Pfam" id="PF00652">
    <property type="entry name" value="Ricin_B_lectin"/>
    <property type="match status" value="1"/>
</dbReference>
<evidence type="ECO:0000256" key="3">
    <source>
        <dbReference type="ARBA" id="ARBA00004922"/>
    </source>
</evidence>
<dbReference type="Pfam" id="PF00535">
    <property type="entry name" value="Glycos_transf_2"/>
    <property type="match status" value="1"/>
</dbReference>
<evidence type="ECO:0000256" key="2">
    <source>
        <dbReference type="ARBA" id="ARBA00004323"/>
    </source>
</evidence>
<evidence type="ECO:0000256" key="13">
    <source>
        <dbReference type="ARBA" id="ARBA00023180"/>
    </source>
</evidence>
<evidence type="ECO:0000256" key="1">
    <source>
        <dbReference type="ARBA" id="ARBA00001936"/>
    </source>
</evidence>
<feature type="transmembrane region" description="Helical" evidence="15">
    <location>
        <begin position="138"/>
        <end position="161"/>
    </location>
</feature>
<keyword evidence="18" id="KW-1185">Reference proteome</keyword>
<dbReference type="Proteomes" id="UP001175271">
    <property type="component" value="Unassembled WGS sequence"/>
</dbReference>
<dbReference type="InterPro" id="IPR036084">
    <property type="entry name" value="Ser_inhib-like_sf"/>
</dbReference>
<keyword evidence="7" id="KW-0722">Serine protease inhibitor</keyword>
<keyword evidence="10" id="KW-0333">Golgi apparatus</keyword>
<evidence type="ECO:0000256" key="9">
    <source>
        <dbReference type="ARBA" id="ARBA00022989"/>
    </source>
</evidence>
<dbReference type="SUPFAM" id="SSF53448">
    <property type="entry name" value="Nucleotide-diphospho-sugar transferases"/>
    <property type="match status" value="1"/>
</dbReference>
<dbReference type="CDD" id="cd02510">
    <property type="entry name" value="pp-GalNAc-T"/>
    <property type="match status" value="1"/>
</dbReference>
<feature type="transmembrane region" description="Helical" evidence="15">
    <location>
        <begin position="60"/>
        <end position="79"/>
    </location>
</feature>
<evidence type="ECO:0000256" key="7">
    <source>
        <dbReference type="ARBA" id="ARBA00022900"/>
    </source>
</evidence>
<organism evidence="17 18">
    <name type="scientific">Steinernema hermaphroditum</name>
    <dbReference type="NCBI Taxonomy" id="289476"/>
    <lineage>
        <taxon>Eukaryota</taxon>
        <taxon>Metazoa</taxon>
        <taxon>Ecdysozoa</taxon>
        <taxon>Nematoda</taxon>
        <taxon>Chromadorea</taxon>
        <taxon>Rhabditida</taxon>
        <taxon>Tylenchina</taxon>
        <taxon>Panagrolaimomorpha</taxon>
        <taxon>Strongyloidoidea</taxon>
        <taxon>Steinernematidae</taxon>
        <taxon>Steinernema</taxon>
    </lineage>
</organism>
<evidence type="ECO:0000256" key="15">
    <source>
        <dbReference type="SAM" id="Phobius"/>
    </source>
</evidence>
<keyword evidence="14" id="KW-0464">Manganese</keyword>
<dbReference type="SUPFAM" id="SSF57567">
    <property type="entry name" value="Serine protease inhibitors"/>
    <property type="match status" value="3"/>
</dbReference>
<dbReference type="GO" id="GO:0004653">
    <property type="term" value="F:polypeptide N-acetylgalactosaminyltransferase activity"/>
    <property type="evidence" value="ECO:0007669"/>
    <property type="project" value="TreeGrafter"/>
</dbReference>
<evidence type="ECO:0000256" key="11">
    <source>
        <dbReference type="ARBA" id="ARBA00023136"/>
    </source>
</evidence>
<dbReference type="Gene3D" id="2.80.10.50">
    <property type="match status" value="1"/>
</dbReference>
<keyword evidence="5 15" id="KW-0812">Transmembrane</keyword>
<evidence type="ECO:0000313" key="18">
    <source>
        <dbReference type="Proteomes" id="UP001175271"/>
    </source>
</evidence>
<dbReference type="GO" id="GO:0004867">
    <property type="term" value="F:serine-type endopeptidase inhibitor activity"/>
    <property type="evidence" value="ECO:0007669"/>
    <property type="project" value="UniProtKB-KW"/>
</dbReference>
<dbReference type="AlphaFoldDB" id="A0AA39LLK5"/>
<evidence type="ECO:0000256" key="4">
    <source>
        <dbReference type="ARBA" id="ARBA00005680"/>
    </source>
</evidence>
<dbReference type="FunFam" id="3.90.550.10:FF:000029">
    <property type="entry name" value="Polypeptide N-acetylgalactosaminyltransferase"/>
    <property type="match status" value="1"/>
</dbReference>
<comment type="subcellular location">
    <subcellularLocation>
        <location evidence="2">Golgi apparatus membrane</location>
        <topology evidence="2">Single-pass type II membrane protein</topology>
    </subcellularLocation>
</comment>
<evidence type="ECO:0000256" key="10">
    <source>
        <dbReference type="ARBA" id="ARBA00023034"/>
    </source>
</evidence>
<accession>A0AA39LLK5</accession>
<dbReference type="Pfam" id="PF10328">
    <property type="entry name" value="7TM_GPCR_Srx"/>
    <property type="match status" value="1"/>
</dbReference>
<evidence type="ECO:0000313" key="17">
    <source>
        <dbReference type="EMBL" id="KAK0401539.1"/>
    </source>
</evidence>
<dbReference type="Gene3D" id="2.10.25.10">
    <property type="entry name" value="Laminin"/>
    <property type="match status" value="2"/>
</dbReference>
<evidence type="ECO:0000256" key="12">
    <source>
        <dbReference type="ARBA" id="ARBA00023157"/>
    </source>
</evidence>
<evidence type="ECO:0000256" key="6">
    <source>
        <dbReference type="ARBA" id="ARBA00022734"/>
    </source>
</evidence>
<dbReference type="PROSITE" id="PS50231">
    <property type="entry name" value="RICIN_B_LECTIN"/>
    <property type="match status" value="1"/>
</dbReference>
<name>A0AA39LLK5_9BILA</name>
<dbReference type="InterPro" id="IPR019430">
    <property type="entry name" value="7TM_GPCR_serpentine_rcpt_Srx"/>
</dbReference>
<keyword evidence="6" id="KW-0430">Lectin</keyword>
<dbReference type="SUPFAM" id="SSF50370">
    <property type="entry name" value="Ricin B-like lectins"/>
    <property type="match status" value="1"/>
</dbReference>
<dbReference type="EMBL" id="JAUCMV010000004">
    <property type="protein sequence ID" value="KAK0401539.1"/>
    <property type="molecule type" value="Genomic_DNA"/>
</dbReference>
<dbReference type="PANTHER" id="PTHR11675">
    <property type="entry name" value="N-ACETYLGALACTOSAMINYLTRANSFERASE"/>
    <property type="match status" value="1"/>
</dbReference>
<evidence type="ECO:0000256" key="8">
    <source>
        <dbReference type="ARBA" id="ARBA00022968"/>
    </source>
</evidence>
<feature type="transmembrane region" description="Helical" evidence="15">
    <location>
        <begin position="210"/>
        <end position="234"/>
    </location>
</feature>
<protein>
    <recommendedName>
        <fullName evidence="16">Ricin B lectin domain-containing protein</fullName>
    </recommendedName>
</protein>
<reference evidence="17" key="1">
    <citation type="submission" date="2023-06" db="EMBL/GenBank/DDBJ databases">
        <title>Genomic analysis of the entomopathogenic nematode Steinernema hermaphroditum.</title>
        <authorList>
            <person name="Schwarz E.M."/>
            <person name="Heppert J.K."/>
            <person name="Baniya A."/>
            <person name="Schwartz H.T."/>
            <person name="Tan C.-H."/>
            <person name="Antoshechkin I."/>
            <person name="Sternberg P.W."/>
            <person name="Goodrich-Blair H."/>
            <person name="Dillman A.R."/>
        </authorList>
    </citation>
    <scope>NUCLEOTIDE SEQUENCE</scope>
    <source>
        <strain evidence="17">PS9179</strain>
        <tissue evidence="17">Whole animal</tissue>
    </source>
</reference>
<dbReference type="CDD" id="cd19941">
    <property type="entry name" value="TIL"/>
    <property type="match status" value="3"/>
</dbReference>
<gene>
    <name evidence="17" type="ORF">QR680_015844</name>
</gene>
<keyword evidence="7" id="KW-0646">Protease inhibitor</keyword>
<feature type="transmembrane region" description="Helical" evidence="15">
    <location>
        <begin position="24"/>
        <end position="48"/>
    </location>
</feature>
<comment type="pathway">
    <text evidence="3">Protein modification; protein glycosylation.</text>
</comment>
<dbReference type="GO" id="GO:0030246">
    <property type="term" value="F:carbohydrate binding"/>
    <property type="evidence" value="ECO:0007669"/>
    <property type="project" value="UniProtKB-KW"/>
</dbReference>
<dbReference type="CDD" id="cd23439">
    <property type="entry name" value="beta-trefoil_Ricin_GALNT10-like"/>
    <property type="match status" value="1"/>
</dbReference>
<proteinExistence type="inferred from homology"/>
<keyword evidence="9 15" id="KW-1133">Transmembrane helix</keyword>
<evidence type="ECO:0000259" key="16">
    <source>
        <dbReference type="SMART" id="SM00458"/>
    </source>
</evidence>